<proteinExistence type="predicted"/>
<dbReference type="GO" id="GO:0016758">
    <property type="term" value="F:hexosyltransferase activity"/>
    <property type="evidence" value="ECO:0007669"/>
    <property type="project" value="UniProtKB-ARBA"/>
</dbReference>
<dbReference type="GO" id="GO:0017000">
    <property type="term" value="P:antibiotic biosynthetic process"/>
    <property type="evidence" value="ECO:0007669"/>
    <property type="project" value="UniProtKB-ARBA"/>
</dbReference>
<dbReference type="FunFam" id="3.40.50.2000:FF:000072">
    <property type="entry name" value="Glycosyl transferase"/>
    <property type="match status" value="1"/>
</dbReference>
<protein>
    <submittedName>
        <fullName evidence="1">Zeaxanthin glucosyl transferase</fullName>
    </submittedName>
</protein>
<dbReference type="Gene3D" id="3.40.50.2000">
    <property type="entry name" value="Glycogen Phosphorylase B"/>
    <property type="match status" value="2"/>
</dbReference>
<evidence type="ECO:0000313" key="2">
    <source>
        <dbReference type="Proteomes" id="UP000253606"/>
    </source>
</evidence>
<keyword evidence="2" id="KW-1185">Reference proteome</keyword>
<dbReference type="GO" id="GO:0008194">
    <property type="term" value="F:UDP-glycosyltransferase activity"/>
    <property type="evidence" value="ECO:0007669"/>
    <property type="project" value="InterPro"/>
</dbReference>
<reference evidence="1 2" key="1">
    <citation type="journal article" date="2018" name="Front. Microbiol.">
        <title>Hydrolytic Capabilities as a Key to Environmental Success: Chitinolytic and Cellulolytic Acidobacteria From Acidic Sub-arctic Soils and Boreal Peatlands.</title>
        <authorList>
            <person name="Belova S.E."/>
            <person name="Ravin N.V."/>
            <person name="Pankratov T.A."/>
            <person name="Rakitin A.L."/>
            <person name="Ivanova A.A."/>
            <person name="Beletsky A.V."/>
            <person name="Mardanov A.V."/>
            <person name="Sinninghe Damste J.S."/>
            <person name="Dedysh S.N."/>
        </authorList>
    </citation>
    <scope>NUCLEOTIDE SEQUENCE [LARGE SCALE GENOMIC DNA]</scope>
    <source>
        <strain evidence="1 2">SBC82</strain>
    </source>
</reference>
<organism evidence="1 2">
    <name type="scientific">Acidisarcina polymorpha</name>
    <dbReference type="NCBI Taxonomy" id="2211140"/>
    <lineage>
        <taxon>Bacteria</taxon>
        <taxon>Pseudomonadati</taxon>
        <taxon>Acidobacteriota</taxon>
        <taxon>Terriglobia</taxon>
        <taxon>Terriglobales</taxon>
        <taxon>Acidobacteriaceae</taxon>
        <taxon>Acidisarcina</taxon>
    </lineage>
</organism>
<dbReference type="RefSeq" id="WP_114206895.1">
    <property type="nucleotide sequence ID" value="NZ_CP030840.1"/>
</dbReference>
<dbReference type="PANTHER" id="PTHR48050:SF13">
    <property type="entry name" value="STEROL 3-BETA-GLUCOSYLTRANSFERASE UGT80A2"/>
    <property type="match status" value="1"/>
</dbReference>
<sequence>MKIGFVSMPLSGHLNPMTALARKLQSRGNEVVMIGVPDVEPFARAAGIEFVPFCEAEYPLGSTAVAWGEVAKRHGFDVVEYTTRHLNPGLISAGLKHLPGKLVETGVEAMIFDTVCFYMEFVPMSMNIPYVHIWNILHVDFSATTPPCFFSSPYETGGKAIAKNAEALQSVGGIWEPMVQAAMPYAERWALEVDWHVPGATMSKLAVVTQTPAEFDFPGIPWPAQFHYAGPFHDDQGREPISFPWERLTGAPLIYASLGTLVNGLDQVYIAILKAAEKLTDFQVVLSIGKNVSIENLGEIPSNVIVVRVAPQIELLKRAALCITHAGLNTALESLGQGVPMVAIPIGYDQPGVASRIAYHGVGEFLEIEDLTVENLLELSRRVMGNPSYREKAAYFQSVIAETHGLDVAASVIEQALRSNQTESSEDKQVLSMA</sequence>
<name>A0A2Z5FX34_9BACT</name>
<dbReference type="InterPro" id="IPR002213">
    <property type="entry name" value="UDP_glucos_trans"/>
</dbReference>
<dbReference type="EMBL" id="CP030840">
    <property type="protein sequence ID" value="AXC11438.1"/>
    <property type="molecule type" value="Genomic_DNA"/>
</dbReference>
<evidence type="ECO:0000313" key="1">
    <source>
        <dbReference type="EMBL" id="AXC11438.1"/>
    </source>
</evidence>
<dbReference type="InterPro" id="IPR050426">
    <property type="entry name" value="Glycosyltransferase_28"/>
</dbReference>
<keyword evidence="1" id="KW-0808">Transferase</keyword>
<accession>A0A2Z5FX34</accession>
<dbReference type="CDD" id="cd03784">
    <property type="entry name" value="GT1_Gtf-like"/>
    <property type="match status" value="1"/>
</dbReference>
<dbReference type="OrthoDB" id="107712at2"/>
<dbReference type="KEGG" id="abas:ACPOL_2114"/>
<dbReference type="Proteomes" id="UP000253606">
    <property type="component" value="Chromosome"/>
</dbReference>
<dbReference type="Pfam" id="PF00201">
    <property type="entry name" value="UDPGT"/>
    <property type="match status" value="1"/>
</dbReference>
<dbReference type="AlphaFoldDB" id="A0A2Z5FX34"/>
<dbReference type="PANTHER" id="PTHR48050">
    <property type="entry name" value="STEROL 3-BETA-GLUCOSYLTRANSFERASE"/>
    <property type="match status" value="1"/>
</dbReference>
<dbReference type="SUPFAM" id="SSF53756">
    <property type="entry name" value="UDP-Glycosyltransferase/glycogen phosphorylase"/>
    <property type="match status" value="1"/>
</dbReference>
<gene>
    <name evidence="1" type="ORF">ACPOL_2114</name>
</gene>